<dbReference type="SUPFAM" id="SSF46894">
    <property type="entry name" value="C-terminal effector domain of the bipartite response regulators"/>
    <property type="match status" value="1"/>
</dbReference>
<reference evidence="1 2" key="1">
    <citation type="submission" date="2016-05" db="EMBL/GenBank/DDBJ databases">
        <title>Complete genome sequence of Novosphingobium guangzhouense SA925(T).</title>
        <authorList>
            <person name="Sha S."/>
        </authorList>
    </citation>
    <scope>NUCLEOTIDE SEQUENCE [LARGE SCALE GENOMIC DNA]</scope>
    <source>
        <strain evidence="1 2">SA925</strain>
    </source>
</reference>
<gene>
    <name evidence="1" type="ORF">A8V01_14815</name>
</gene>
<dbReference type="EMBL" id="LYMM01000022">
    <property type="protein sequence ID" value="PNU05834.1"/>
    <property type="molecule type" value="Genomic_DNA"/>
</dbReference>
<dbReference type="InterPro" id="IPR016032">
    <property type="entry name" value="Sig_transdc_resp-reg_C-effctor"/>
</dbReference>
<dbReference type="Proteomes" id="UP000236327">
    <property type="component" value="Unassembled WGS sequence"/>
</dbReference>
<accession>A0A2K2G473</accession>
<dbReference type="GO" id="GO:0003677">
    <property type="term" value="F:DNA binding"/>
    <property type="evidence" value="ECO:0007669"/>
    <property type="project" value="InterPro"/>
</dbReference>
<evidence type="ECO:0000313" key="1">
    <source>
        <dbReference type="EMBL" id="PNU05834.1"/>
    </source>
</evidence>
<protein>
    <recommendedName>
        <fullName evidence="3">HTH luxR-type domain-containing protein</fullName>
    </recommendedName>
</protein>
<evidence type="ECO:0008006" key="3">
    <source>
        <dbReference type="Google" id="ProtNLM"/>
    </source>
</evidence>
<evidence type="ECO:0000313" key="2">
    <source>
        <dbReference type="Proteomes" id="UP000236327"/>
    </source>
</evidence>
<proteinExistence type="predicted"/>
<dbReference type="GO" id="GO:0006355">
    <property type="term" value="P:regulation of DNA-templated transcription"/>
    <property type="evidence" value="ECO:0007669"/>
    <property type="project" value="InterPro"/>
</dbReference>
<dbReference type="AlphaFoldDB" id="A0A2K2G473"/>
<sequence length="78" mass="8734">MGRLMSHLTPQEIRIMDRWEAVRSMQQISRDLALSFATVKRTVTYYDAGNMGRINNAAIVRGSAKLLAAITQARRLAA</sequence>
<keyword evidence="2" id="KW-1185">Reference proteome</keyword>
<name>A0A2K2G473_9SPHN</name>
<organism evidence="1 2">
    <name type="scientific">Novosphingobium guangzhouense</name>
    <dbReference type="NCBI Taxonomy" id="1850347"/>
    <lineage>
        <taxon>Bacteria</taxon>
        <taxon>Pseudomonadati</taxon>
        <taxon>Pseudomonadota</taxon>
        <taxon>Alphaproteobacteria</taxon>
        <taxon>Sphingomonadales</taxon>
        <taxon>Sphingomonadaceae</taxon>
        <taxon>Novosphingobium</taxon>
    </lineage>
</organism>
<comment type="caution">
    <text evidence="1">The sequence shown here is derived from an EMBL/GenBank/DDBJ whole genome shotgun (WGS) entry which is preliminary data.</text>
</comment>